<name>A0ABR4P342_9HELO</name>
<keyword evidence="4" id="KW-0863">Zinc-finger</keyword>
<dbReference type="PANTHER" id="PTHR40626">
    <property type="entry name" value="MIP31509P"/>
    <property type="match status" value="1"/>
</dbReference>
<dbReference type="PANTHER" id="PTHR40626:SF3">
    <property type="entry name" value="TRANSCRIPTION FACTOR WITH C2H2 AND ZN(2)-CYS(6) DNA BINDING DOMAIN (EUROFUNG)-RELATED"/>
    <property type="match status" value="1"/>
</dbReference>
<evidence type="ECO:0000256" key="6">
    <source>
        <dbReference type="ARBA" id="ARBA00023242"/>
    </source>
</evidence>
<evidence type="ECO:0000256" key="1">
    <source>
        <dbReference type="ARBA" id="ARBA00004123"/>
    </source>
</evidence>
<evidence type="ECO:0000256" key="4">
    <source>
        <dbReference type="ARBA" id="ARBA00022771"/>
    </source>
</evidence>
<gene>
    <name evidence="7" type="ORF">PVAG01_10602</name>
</gene>
<keyword evidence="8" id="KW-1185">Reference proteome</keyword>
<evidence type="ECO:0000313" key="8">
    <source>
        <dbReference type="Proteomes" id="UP001629113"/>
    </source>
</evidence>
<keyword evidence="3" id="KW-0677">Repeat</keyword>
<evidence type="ECO:0000256" key="2">
    <source>
        <dbReference type="ARBA" id="ARBA00022723"/>
    </source>
</evidence>
<comment type="caution">
    <text evidence="7">The sequence shown here is derived from an EMBL/GenBank/DDBJ whole genome shotgun (WGS) entry which is preliminary data.</text>
</comment>
<evidence type="ECO:0000256" key="5">
    <source>
        <dbReference type="ARBA" id="ARBA00022833"/>
    </source>
</evidence>
<evidence type="ECO:0008006" key="9">
    <source>
        <dbReference type="Google" id="ProtNLM"/>
    </source>
</evidence>
<evidence type="ECO:0000313" key="7">
    <source>
        <dbReference type="EMBL" id="KAL3417592.1"/>
    </source>
</evidence>
<reference evidence="7 8" key="1">
    <citation type="submission" date="2024-06" db="EMBL/GenBank/DDBJ databases">
        <title>Complete genome of Phlyctema vagabunda strain 19-DSS-EL-015.</title>
        <authorList>
            <person name="Fiorenzani C."/>
        </authorList>
    </citation>
    <scope>NUCLEOTIDE SEQUENCE [LARGE SCALE GENOMIC DNA]</scope>
    <source>
        <strain evidence="7 8">19-DSS-EL-015</strain>
    </source>
</reference>
<accession>A0ABR4P342</accession>
<keyword evidence="5" id="KW-0862">Zinc</keyword>
<comment type="subcellular location">
    <subcellularLocation>
        <location evidence="1">Nucleus</location>
    </subcellularLocation>
</comment>
<proteinExistence type="predicted"/>
<dbReference type="Proteomes" id="UP001629113">
    <property type="component" value="Unassembled WGS sequence"/>
</dbReference>
<sequence>MSDLSEERTDGRLYAELVEDLVFSHPLLSLYLDPEFGEKPDLPPVKIMQAAYLVCLLQNWEGDDIAKKRIRQHRFTTLLSIARDIGFSSMNHNIRSLDPVSWESFVEREQAIRTFTYIFLLDSAFLIFNNTPPKIMLQELEVELTCSEDIFQAETSEACQALWQLSSINVATQDNFTLASAIEAFTRSAINPITNLPSRLSTLNLFAIISGFHTILFQHRTLFAYPLTSLEQIRLAIERWKVVWEQRAENNPTILYHTSKSWQRVGFIGHADEYAALALAQLDNLETQRASGAPKLGNPGVQASLERLDDTSMSQITNLMLNLAVATD</sequence>
<protein>
    <recommendedName>
        <fullName evidence="9">Transcription factor domain-containing protein</fullName>
    </recommendedName>
</protein>
<dbReference type="InterPro" id="IPR051059">
    <property type="entry name" value="VerF-like"/>
</dbReference>
<organism evidence="7 8">
    <name type="scientific">Phlyctema vagabunda</name>
    <dbReference type="NCBI Taxonomy" id="108571"/>
    <lineage>
        <taxon>Eukaryota</taxon>
        <taxon>Fungi</taxon>
        <taxon>Dikarya</taxon>
        <taxon>Ascomycota</taxon>
        <taxon>Pezizomycotina</taxon>
        <taxon>Leotiomycetes</taxon>
        <taxon>Helotiales</taxon>
        <taxon>Dermateaceae</taxon>
        <taxon>Phlyctema</taxon>
    </lineage>
</organism>
<dbReference type="EMBL" id="JBFCZG010000010">
    <property type="protein sequence ID" value="KAL3417592.1"/>
    <property type="molecule type" value="Genomic_DNA"/>
</dbReference>
<evidence type="ECO:0000256" key="3">
    <source>
        <dbReference type="ARBA" id="ARBA00022737"/>
    </source>
</evidence>
<keyword evidence="6" id="KW-0539">Nucleus</keyword>
<keyword evidence="2" id="KW-0479">Metal-binding</keyword>